<dbReference type="SMART" id="SM00198">
    <property type="entry name" value="SCP"/>
    <property type="match status" value="1"/>
</dbReference>
<gene>
    <name evidence="4" type="primary">GLIPR2</name>
    <name evidence="4" type="ORF">BLAG_LOCUS2318</name>
</gene>
<feature type="chain" id="PRO_5035476753" evidence="1">
    <location>
        <begin position="21"/>
        <end position="314"/>
    </location>
</feature>
<dbReference type="Pfam" id="PF00188">
    <property type="entry name" value="CAP"/>
    <property type="match status" value="1"/>
</dbReference>
<dbReference type="Proteomes" id="UP000838412">
    <property type="component" value="Chromosome 1"/>
</dbReference>
<evidence type="ECO:0000259" key="3">
    <source>
        <dbReference type="SMART" id="SM00254"/>
    </source>
</evidence>
<dbReference type="SUPFAM" id="SSF55797">
    <property type="entry name" value="PR-1-like"/>
    <property type="match status" value="1"/>
</dbReference>
<keyword evidence="5" id="KW-1185">Reference proteome</keyword>
<dbReference type="PROSITE" id="PS01009">
    <property type="entry name" value="CRISP_1"/>
    <property type="match status" value="1"/>
</dbReference>
<evidence type="ECO:0000313" key="5">
    <source>
        <dbReference type="Proteomes" id="UP000838412"/>
    </source>
</evidence>
<dbReference type="InterPro" id="IPR001283">
    <property type="entry name" value="CRISP-related"/>
</dbReference>
<evidence type="ECO:0000256" key="1">
    <source>
        <dbReference type="SAM" id="SignalP"/>
    </source>
</evidence>
<feature type="domain" description="SCP" evidence="2">
    <location>
        <begin position="166"/>
        <end position="304"/>
    </location>
</feature>
<feature type="domain" description="ShKT" evidence="3">
    <location>
        <begin position="109"/>
        <end position="149"/>
    </location>
</feature>
<name>A0A8J9VD70_BRALA</name>
<dbReference type="GO" id="GO:0005576">
    <property type="term" value="C:extracellular region"/>
    <property type="evidence" value="ECO:0007669"/>
    <property type="project" value="InterPro"/>
</dbReference>
<dbReference type="PANTHER" id="PTHR10334">
    <property type="entry name" value="CYSTEINE-RICH SECRETORY PROTEIN-RELATED"/>
    <property type="match status" value="1"/>
</dbReference>
<proteinExistence type="predicted"/>
<accession>A0A8J9VD70</accession>
<dbReference type="InterPro" id="IPR014044">
    <property type="entry name" value="CAP_dom"/>
</dbReference>
<keyword evidence="1" id="KW-0732">Signal</keyword>
<dbReference type="Gene3D" id="3.40.33.10">
    <property type="entry name" value="CAP"/>
    <property type="match status" value="1"/>
</dbReference>
<protein>
    <submittedName>
        <fullName evidence="4">GLIPR2 protein</fullName>
    </submittedName>
</protein>
<dbReference type="InterPro" id="IPR035940">
    <property type="entry name" value="CAP_sf"/>
</dbReference>
<evidence type="ECO:0000259" key="2">
    <source>
        <dbReference type="SMART" id="SM00198"/>
    </source>
</evidence>
<feature type="domain" description="ShKT" evidence="3">
    <location>
        <begin position="60"/>
        <end position="102"/>
    </location>
</feature>
<dbReference type="EMBL" id="OV696686">
    <property type="protein sequence ID" value="CAH1233628.1"/>
    <property type="molecule type" value="Genomic_DNA"/>
</dbReference>
<dbReference type="SMART" id="SM00254">
    <property type="entry name" value="ShKT"/>
    <property type="match status" value="2"/>
</dbReference>
<dbReference type="PRINTS" id="PR00837">
    <property type="entry name" value="V5TPXLIKE"/>
</dbReference>
<dbReference type="InterPro" id="IPR018244">
    <property type="entry name" value="Allrgn_V5/Tpx1_CS"/>
</dbReference>
<evidence type="ECO:0000313" key="4">
    <source>
        <dbReference type="EMBL" id="CAH1233628.1"/>
    </source>
</evidence>
<organism evidence="4 5">
    <name type="scientific">Branchiostoma lanceolatum</name>
    <name type="common">Common lancelet</name>
    <name type="synonym">Amphioxus lanceolatum</name>
    <dbReference type="NCBI Taxonomy" id="7740"/>
    <lineage>
        <taxon>Eukaryota</taxon>
        <taxon>Metazoa</taxon>
        <taxon>Chordata</taxon>
        <taxon>Cephalochordata</taxon>
        <taxon>Leptocardii</taxon>
        <taxon>Amphioxiformes</taxon>
        <taxon>Branchiostomatidae</taxon>
        <taxon>Branchiostoma</taxon>
    </lineage>
</organism>
<reference evidence="4" key="1">
    <citation type="submission" date="2022-01" db="EMBL/GenBank/DDBJ databases">
        <authorList>
            <person name="Braso-Vives M."/>
        </authorList>
    </citation>
    <scope>NUCLEOTIDE SEQUENCE</scope>
</reference>
<dbReference type="InterPro" id="IPR003582">
    <property type="entry name" value="ShKT_dom"/>
</dbReference>
<sequence>MRVLVHVALFIMALPLLTIAKSLTDLDILKDAPPLPTDERQREAFLKDLVVKKVVKRSAGCRNVFSNCACNYYKLKDHCDSKVDRLKNWMRRNCAATCGVCTADPEDFKCNNKYPDQTCDLFVTRGLLKKPRLQYFMACKCPKACGICNMALNSTAEVTPIPEEAFPQDECLKLHNEKRRLHGAADLTWCPKCADFADRVVKALHDANSPLKHTKSAYRTWRVNGRLVVHGENLMYKSPRVDCQTAVESWYEEKDIYNPRRPLVDIETSGHFTQMVWKDTWSVGCAQTQRYFACIYEQAGNWKSTYQFYRNVQA</sequence>
<feature type="signal peptide" evidence="1">
    <location>
        <begin position="1"/>
        <end position="20"/>
    </location>
</feature>
<dbReference type="OrthoDB" id="337038at2759"/>
<dbReference type="AlphaFoldDB" id="A0A8J9VD70"/>